<reference evidence="1" key="1">
    <citation type="submission" date="2022-06" db="EMBL/GenBank/DDBJ databases">
        <authorList>
            <consortium name="SYNGENTA / RWTH Aachen University"/>
        </authorList>
    </citation>
    <scope>NUCLEOTIDE SEQUENCE</scope>
</reference>
<gene>
    <name evidence="1" type="ORF">PPACK8108_LOCUS4551</name>
</gene>
<proteinExistence type="predicted"/>
<sequence>MKTIEIDPSLMEAEDERCYLDVLLKDENNFSPPLNDSTLDQCNHPTQAGILQLSKNLGKYAENGSQNYLNSNASIDLSISASPPGQVSEEDIYCVDSFSSSVIEIENFNQLSESHPVKKEVASVEKILKDAINQVAKKVRADSIPSEATDGLVYFIQEMICKASQDRDWVDTMYQTSSMIKERRDTVIARVLSAHKIGKPPSHPENVTSSVGPLVSTPADECNTLESAIVIFTNQARRV</sequence>
<dbReference type="EMBL" id="CALTRL010000839">
    <property type="protein sequence ID" value="CAH7669897.1"/>
    <property type="molecule type" value="Genomic_DNA"/>
</dbReference>
<evidence type="ECO:0000313" key="2">
    <source>
        <dbReference type="Proteomes" id="UP001153365"/>
    </source>
</evidence>
<evidence type="ECO:0000313" key="1">
    <source>
        <dbReference type="EMBL" id="CAH7669897.1"/>
    </source>
</evidence>
<accession>A0AAV0ANL9</accession>
<name>A0AAV0ANL9_PHAPC</name>
<dbReference type="AlphaFoldDB" id="A0AAV0ANL9"/>
<comment type="caution">
    <text evidence="1">The sequence shown here is derived from an EMBL/GenBank/DDBJ whole genome shotgun (WGS) entry which is preliminary data.</text>
</comment>
<organism evidence="1 2">
    <name type="scientific">Phakopsora pachyrhizi</name>
    <name type="common">Asian soybean rust disease fungus</name>
    <dbReference type="NCBI Taxonomy" id="170000"/>
    <lineage>
        <taxon>Eukaryota</taxon>
        <taxon>Fungi</taxon>
        <taxon>Dikarya</taxon>
        <taxon>Basidiomycota</taxon>
        <taxon>Pucciniomycotina</taxon>
        <taxon>Pucciniomycetes</taxon>
        <taxon>Pucciniales</taxon>
        <taxon>Phakopsoraceae</taxon>
        <taxon>Phakopsora</taxon>
    </lineage>
</organism>
<protein>
    <submittedName>
        <fullName evidence="1">Uncharacterized protein</fullName>
    </submittedName>
</protein>
<keyword evidence="2" id="KW-1185">Reference proteome</keyword>
<dbReference type="Proteomes" id="UP001153365">
    <property type="component" value="Unassembled WGS sequence"/>
</dbReference>